<evidence type="ECO:0000313" key="3">
    <source>
        <dbReference type="Proteomes" id="UP000298327"/>
    </source>
</evidence>
<name>A0A4Y9YXA4_9AGAM</name>
<dbReference type="Proteomes" id="UP000298327">
    <property type="component" value="Unassembled WGS sequence"/>
</dbReference>
<gene>
    <name evidence="2" type="ORF">EVG20_g4760</name>
</gene>
<proteinExistence type="predicted"/>
<reference evidence="2 3" key="1">
    <citation type="submission" date="2019-02" db="EMBL/GenBank/DDBJ databases">
        <title>Genome sequencing of the rare red list fungi Dentipellis fragilis.</title>
        <authorList>
            <person name="Buettner E."/>
            <person name="Kellner H."/>
        </authorList>
    </citation>
    <scope>NUCLEOTIDE SEQUENCE [LARGE SCALE GENOMIC DNA]</scope>
    <source>
        <strain evidence="2 3">DSM 105465</strain>
    </source>
</reference>
<dbReference type="EMBL" id="SEOQ01000257">
    <property type="protein sequence ID" value="TFY66338.1"/>
    <property type="molecule type" value="Genomic_DNA"/>
</dbReference>
<sequence length="385" mass="41704">MTTKSKTAKKKVRPHAKSLTVATEVNIDAEHPPLGIRAKTRPLGLSVTCMVLRAVYIGFSMKCPRIPLTCSSPSPALLGMGRVILPVPPVSSSTPMADSQRQYIDLIFRASNKYGSWDPEVAVEAGDYGRVTQGHVSWWAWWRKRGIFLKEGNIFKNKLAGEFDIPEPVEHGPEAVEGATWVTSDNAQETDFSAEASGKVPGFATCKVKGAFKFTSGAGAILTMQDETITTIDPPGSLRRLLNDERMRGFVIVSEVHRCSSYVRYLSSPTTKSIAIGLSADAPTPGAPGASVDAKWVRSTATGNFKAKVGKEGTRNYYPLFRLVSVKETRTSTGMRGDEEVPPLEDAQPPWSVTESEEPASGGDSGEGAKASRRGTLRLPFLSRK</sequence>
<keyword evidence="3" id="KW-1185">Reference proteome</keyword>
<evidence type="ECO:0000313" key="2">
    <source>
        <dbReference type="EMBL" id="TFY66338.1"/>
    </source>
</evidence>
<dbReference type="OrthoDB" id="3269947at2759"/>
<protein>
    <submittedName>
        <fullName evidence="2">Uncharacterized protein</fullName>
    </submittedName>
</protein>
<dbReference type="STRING" id="205917.A0A4Y9YXA4"/>
<dbReference type="AlphaFoldDB" id="A0A4Y9YXA4"/>
<evidence type="ECO:0000256" key="1">
    <source>
        <dbReference type="SAM" id="MobiDB-lite"/>
    </source>
</evidence>
<feature type="region of interest" description="Disordered" evidence="1">
    <location>
        <begin position="331"/>
        <end position="385"/>
    </location>
</feature>
<organism evidence="2 3">
    <name type="scientific">Dentipellis fragilis</name>
    <dbReference type="NCBI Taxonomy" id="205917"/>
    <lineage>
        <taxon>Eukaryota</taxon>
        <taxon>Fungi</taxon>
        <taxon>Dikarya</taxon>
        <taxon>Basidiomycota</taxon>
        <taxon>Agaricomycotina</taxon>
        <taxon>Agaricomycetes</taxon>
        <taxon>Russulales</taxon>
        <taxon>Hericiaceae</taxon>
        <taxon>Dentipellis</taxon>
    </lineage>
</organism>
<comment type="caution">
    <text evidence="2">The sequence shown here is derived from an EMBL/GenBank/DDBJ whole genome shotgun (WGS) entry which is preliminary data.</text>
</comment>
<accession>A0A4Y9YXA4</accession>